<sequence>MADHPSRVQALAEEVTDTIAIIARRAGLPGNPTHYSNGTALHTPGAYTWLNDPEYPGAPARIAKRGEQCLGN</sequence>
<dbReference type="EMBL" id="WBZJ01000004">
    <property type="protein sequence ID" value="KAB3519242.1"/>
    <property type="molecule type" value="Genomic_DNA"/>
</dbReference>
<keyword evidence="2" id="KW-1185">Reference proteome</keyword>
<name>A0ABQ6VDQ7_9CORY</name>
<evidence type="ECO:0000313" key="1">
    <source>
        <dbReference type="EMBL" id="KAB3519242.1"/>
    </source>
</evidence>
<comment type="caution">
    <text evidence="1">The sequence shown here is derived from an EMBL/GenBank/DDBJ whole genome shotgun (WGS) entry which is preliminary data.</text>
</comment>
<accession>A0ABQ6VDQ7</accession>
<proteinExistence type="predicted"/>
<reference evidence="1 2" key="1">
    <citation type="submission" date="2019-10" db="EMBL/GenBank/DDBJ databases">
        <title>Corynebacterium sp novel species isolated from the respiratory tract of Marmot.</title>
        <authorList>
            <person name="Zhang G."/>
        </authorList>
    </citation>
    <scope>NUCLEOTIDE SEQUENCE [LARGE SCALE GENOMIC DNA]</scope>
    <source>
        <strain evidence="1 2">336</strain>
    </source>
</reference>
<dbReference type="RefSeq" id="WP_151844877.1">
    <property type="nucleotide sequence ID" value="NZ_WBZJ01000004.1"/>
</dbReference>
<gene>
    <name evidence="1" type="ORF">F8377_09655</name>
</gene>
<evidence type="ECO:0000313" key="2">
    <source>
        <dbReference type="Proteomes" id="UP000436181"/>
    </source>
</evidence>
<organism evidence="1 2">
    <name type="scientific">Corynebacterium zhongnanshanii</name>
    <dbReference type="NCBI Taxonomy" id="2768834"/>
    <lineage>
        <taxon>Bacteria</taxon>
        <taxon>Bacillati</taxon>
        <taxon>Actinomycetota</taxon>
        <taxon>Actinomycetes</taxon>
        <taxon>Mycobacteriales</taxon>
        <taxon>Corynebacteriaceae</taxon>
        <taxon>Corynebacterium</taxon>
    </lineage>
</organism>
<dbReference type="Proteomes" id="UP000436181">
    <property type="component" value="Unassembled WGS sequence"/>
</dbReference>
<protein>
    <submittedName>
        <fullName evidence="1">Uncharacterized protein</fullName>
    </submittedName>
</protein>